<organism evidence="1 2">
    <name type="scientific">Terrapene triunguis</name>
    <name type="common">Three-toed box turtle</name>
    <dbReference type="NCBI Taxonomy" id="2587831"/>
    <lineage>
        <taxon>Eukaryota</taxon>
        <taxon>Metazoa</taxon>
        <taxon>Chordata</taxon>
        <taxon>Craniata</taxon>
        <taxon>Vertebrata</taxon>
        <taxon>Euteleostomi</taxon>
        <taxon>Archelosauria</taxon>
        <taxon>Testudinata</taxon>
        <taxon>Testudines</taxon>
        <taxon>Cryptodira</taxon>
        <taxon>Durocryptodira</taxon>
        <taxon>Testudinoidea</taxon>
        <taxon>Emydidae</taxon>
        <taxon>Terrapene</taxon>
    </lineage>
</organism>
<name>A0A674JA19_9SAUR</name>
<reference evidence="1" key="1">
    <citation type="submission" date="2025-08" db="UniProtKB">
        <authorList>
            <consortium name="Ensembl"/>
        </authorList>
    </citation>
    <scope>IDENTIFICATION</scope>
</reference>
<accession>A0A674JA19</accession>
<evidence type="ECO:0000313" key="2">
    <source>
        <dbReference type="Proteomes" id="UP000472274"/>
    </source>
</evidence>
<dbReference type="InParanoid" id="A0A674JA19"/>
<sequence length="63" mass="6810">PSHFSIQHSALPLPQSHTQNPLQVGAEIQSRFFASQGCTQSPFQARQVSLVPTTNLTDTCSVS</sequence>
<proteinExistence type="predicted"/>
<dbReference type="Proteomes" id="UP000472274">
    <property type="component" value="Unplaced"/>
</dbReference>
<dbReference type="AlphaFoldDB" id="A0A674JA19"/>
<keyword evidence="2" id="KW-1185">Reference proteome</keyword>
<dbReference type="Ensembl" id="ENSTMTT00000018750.1">
    <property type="protein sequence ID" value="ENSTMTP00000018105.1"/>
    <property type="gene ID" value="ENSTMTG00000013322.1"/>
</dbReference>
<evidence type="ECO:0000313" key="1">
    <source>
        <dbReference type="Ensembl" id="ENSTMTP00000018105.1"/>
    </source>
</evidence>
<reference evidence="1" key="2">
    <citation type="submission" date="2025-09" db="UniProtKB">
        <authorList>
            <consortium name="Ensembl"/>
        </authorList>
    </citation>
    <scope>IDENTIFICATION</scope>
</reference>
<protein>
    <submittedName>
        <fullName evidence="1">Uncharacterized protein</fullName>
    </submittedName>
</protein>
<dbReference type="GeneTree" id="ENSGT01000000219343"/>